<organism evidence="3 4">
    <name type="scientific">Pseudomonas fluorescens</name>
    <dbReference type="NCBI Taxonomy" id="294"/>
    <lineage>
        <taxon>Bacteria</taxon>
        <taxon>Pseudomonadati</taxon>
        <taxon>Pseudomonadota</taxon>
        <taxon>Gammaproteobacteria</taxon>
        <taxon>Pseudomonadales</taxon>
        <taxon>Pseudomonadaceae</taxon>
        <taxon>Pseudomonas</taxon>
    </lineage>
</organism>
<gene>
    <name evidence="3" type="ORF">PS918_00768</name>
</gene>
<proteinExistence type="predicted"/>
<keyword evidence="1" id="KW-0677">Repeat</keyword>
<dbReference type="InterPro" id="IPR056823">
    <property type="entry name" value="TEN-like_YD-shell"/>
</dbReference>
<accession>A0A5E7RC61</accession>
<evidence type="ECO:0000259" key="2">
    <source>
        <dbReference type="Pfam" id="PF25023"/>
    </source>
</evidence>
<evidence type="ECO:0000256" key="1">
    <source>
        <dbReference type="ARBA" id="ARBA00022737"/>
    </source>
</evidence>
<name>A0A5E7RC61_PSEFL</name>
<feature type="domain" description="Teneurin-like YD-shell" evidence="2">
    <location>
        <begin position="8"/>
        <end position="147"/>
    </location>
</feature>
<dbReference type="InterPro" id="IPR022385">
    <property type="entry name" value="Rhs_assc_core"/>
</dbReference>
<dbReference type="Proteomes" id="UP000326611">
    <property type="component" value="Unassembled WGS sequence"/>
</dbReference>
<reference evidence="3 4" key="1">
    <citation type="submission" date="2019-09" db="EMBL/GenBank/DDBJ databases">
        <authorList>
            <person name="Chandra G."/>
            <person name="Truman W A."/>
        </authorList>
    </citation>
    <scope>NUCLEOTIDE SEQUENCE [LARGE SCALE GENOMIC DNA]</scope>
    <source>
        <strain evidence="3">PS918</strain>
    </source>
</reference>
<sequence length="369" mass="40827">MPRIQKTLPIRYRYDALDRLTSHGQLSDSGCQRFYCDNLLASELAGDEQLSVFQCYDRLLAQKWRQGHGVACTLLASDLSGSIIRSLQENLKQTCSYLPYGHRPENSSLISLLGFNGQRLERVTGCYLLGNGYRAFNPVLMRFNSPDNLSPFRKGGINPYAYCQGDPINRRDPTGHFFAAVSDFFSRLGSAFQGYGLSNGGKAKYVSSYYATPRLVIRPDVPVKPVFNVSSLIDGVVAFDDVYKGKPRINISAHGEPGVVDGYPNYQFGGKGLYNVAKDSGIDFNKYSSVRLVICSSADSVDFYGRSVTPLAQEFADITRLPVKGYKGQVFENFGDPRAGNVSNYHHGINKTVAGNYNPVIFSSVIRMS</sequence>
<dbReference type="AlphaFoldDB" id="A0A5E7RC61"/>
<evidence type="ECO:0000313" key="4">
    <source>
        <dbReference type="Proteomes" id="UP000326611"/>
    </source>
</evidence>
<dbReference type="Gene3D" id="2.180.10.10">
    <property type="entry name" value="RHS repeat-associated core"/>
    <property type="match status" value="1"/>
</dbReference>
<dbReference type="EMBL" id="CABVIY010000001">
    <property type="protein sequence ID" value="VVP68603.1"/>
    <property type="molecule type" value="Genomic_DNA"/>
</dbReference>
<dbReference type="Pfam" id="PF25023">
    <property type="entry name" value="TEN_YD-shell"/>
    <property type="match status" value="1"/>
</dbReference>
<dbReference type="OrthoDB" id="6871516at2"/>
<dbReference type="SUPFAM" id="SSF56399">
    <property type="entry name" value="ADP-ribosylation"/>
    <property type="match status" value="1"/>
</dbReference>
<protein>
    <recommendedName>
        <fullName evidence="2">Teneurin-like YD-shell domain-containing protein</fullName>
    </recommendedName>
</protein>
<dbReference type="NCBIfam" id="TIGR03696">
    <property type="entry name" value="Rhs_assc_core"/>
    <property type="match status" value="1"/>
</dbReference>
<dbReference type="RefSeq" id="WP_150768941.1">
    <property type="nucleotide sequence ID" value="NZ_CABVIY010000001.1"/>
</dbReference>
<evidence type="ECO:0000313" key="3">
    <source>
        <dbReference type="EMBL" id="VVP68603.1"/>
    </source>
</evidence>